<dbReference type="RefSeq" id="WP_148066331.1">
    <property type="nucleotide sequence ID" value="NZ_VRZA01000001.1"/>
</dbReference>
<feature type="transmembrane region" description="Helical" evidence="7">
    <location>
        <begin position="290"/>
        <end position="306"/>
    </location>
</feature>
<keyword evidence="4 7" id="KW-0812">Transmembrane</keyword>
<evidence type="ECO:0000256" key="7">
    <source>
        <dbReference type="SAM" id="Phobius"/>
    </source>
</evidence>
<keyword evidence="10" id="KW-1185">Reference proteome</keyword>
<dbReference type="PANTHER" id="PTHR23517:SF2">
    <property type="entry name" value="MULTIDRUG RESISTANCE PROTEIN MDTH"/>
    <property type="match status" value="1"/>
</dbReference>
<keyword evidence="2" id="KW-0813">Transport</keyword>
<feature type="transmembrane region" description="Helical" evidence="7">
    <location>
        <begin position="220"/>
        <end position="237"/>
    </location>
</feature>
<feature type="transmembrane region" description="Helical" evidence="7">
    <location>
        <begin position="12"/>
        <end position="33"/>
    </location>
</feature>
<comment type="caution">
    <text evidence="9">The sequence shown here is derived from an EMBL/GenBank/DDBJ whole genome shotgun (WGS) entry which is preliminary data.</text>
</comment>
<evidence type="ECO:0000259" key="8">
    <source>
        <dbReference type="PROSITE" id="PS50850"/>
    </source>
</evidence>
<name>A0A5C9A9V5_9GAMM</name>
<dbReference type="InterPro" id="IPR011701">
    <property type="entry name" value="MFS"/>
</dbReference>
<feature type="transmembrane region" description="Helical" evidence="7">
    <location>
        <begin position="257"/>
        <end position="278"/>
    </location>
</feature>
<feature type="transmembrane region" description="Helical" evidence="7">
    <location>
        <begin position="347"/>
        <end position="367"/>
    </location>
</feature>
<feature type="transmembrane region" description="Helical" evidence="7">
    <location>
        <begin position="144"/>
        <end position="165"/>
    </location>
</feature>
<gene>
    <name evidence="9" type="ORF">FV139_00725</name>
</gene>
<evidence type="ECO:0000256" key="2">
    <source>
        <dbReference type="ARBA" id="ARBA00022448"/>
    </source>
</evidence>
<evidence type="ECO:0000256" key="3">
    <source>
        <dbReference type="ARBA" id="ARBA00022475"/>
    </source>
</evidence>
<feature type="transmembrane region" description="Helical" evidence="7">
    <location>
        <begin position="177"/>
        <end position="199"/>
    </location>
</feature>
<dbReference type="SUPFAM" id="SSF103473">
    <property type="entry name" value="MFS general substrate transporter"/>
    <property type="match status" value="1"/>
</dbReference>
<dbReference type="Proteomes" id="UP000321039">
    <property type="component" value="Unassembled WGS sequence"/>
</dbReference>
<accession>A0A5C9A9V5</accession>
<feature type="domain" description="Major facilitator superfamily (MFS) profile" evidence="8">
    <location>
        <begin position="15"/>
        <end position="406"/>
    </location>
</feature>
<dbReference type="InterPro" id="IPR036259">
    <property type="entry name" value="MFS_trans_sf"/>
</dbReference>
<keyword evidence="6 7" id="KW-0472">Membrane</keyword>
<dbReference type="PROSITE" id="PS50850">
    <property type="entry name" value="MFS"/>
    <property type="match status" value="1"/>
</dbReference>
<evidence type="ECO:0000256" key="1">
    <source>
        <dbReference type="ARBA" id="ARBA00004651"/>
    </source>
</evidence>
<feature type="transmembrane region" description="Helical" evidence="7">
    <location>
        <begin position="373"/>
        <end position="394"/>
    </location>
</feature>
<feature type="transmembrane region" description="Helical" evidence="7">
    <location>
        <begin position="45"/>
        <end position="70"/>
    </location>
</feature>
<dbReference type="CDD" id="cd17329">
    <property type="entry name" value="MFS_MdtH_MDR_like"/>
    <property type="match status" value="1"/>
</dbReference>
<comment type="subcellular location">
    <subcellularLocation>
        <location evidence="1">Cell membrane</location>
        <topology evidence="1">Multi-pass membrane protein</topology>
    </subcellularLocation>
</comment>
<dbReference type="GO" id="GO:0022857">
    <property type="term" value="F:transmembrane transporter activity"/>
    <property type="evidence" value="ECO:0007669"/>
    <property type="project" value="InterPro"/>
</dbReference>
<evidence type="ECO:0000313" key="10">
    <source>
        <dbReference type="Proteomes" id="UP000321039"/>
    </source>
</evidence>
<reference evidence="9 10" key="1">
    <citation type="submission" date="2019-08" db="EMBL/GenBank/DDBJ databases">
        <title>Parahaliea maris sp. nov., isolated from the surface seawater.</title>
        <authorList>
            <person name="Liu Y."/>
        </authorList>
    </citation>
    <scope>NUCLEOTIDE SEQUENCE [LARGE SCALE GENOMIC DNA]</scope>
    <source>
        <strain evidence="9 10">HSLHS9</strain>
    </source>
</reference>
<evidence type="ECO:0000256" key="4">
    <source>
        <dbReference type="ARBA" id="ARBA00022692"/>
    </source>
</evidence>
<sequence>MKWQAWRQLREFPPLVWIILVGSFFGRGTYFMVWPFLAILLYEKFALGAAQIGLILSASAVGAAVLGFYVGALSDRHGRRSIMLAGTGINALAFAVLAVAESLPAFVAAMSLCSVGRAIWEPPSSALIGDLLKERRARELALQLRYFLVNAGAAMGPIVGVWAGLSAQQSTFGLTAFSYLLLNLAIIWAFAHTASGRVARQRRDSNASFRGTLQVLRQDHKFMVVILANVLALFIYAQMDSSLVQYLTRVEAPNLVALISSLILVNALTVITLQFPLLSLMSGMPANQRIIIGLVILAAGQLWVALNPVDFILGWLGATFVVSVAEAILFPTMSVQIDQMAPDHLRGSYFGASSFYSLGWSLAPLAGGIVIELWSGSILFGAMFLLCGLVWLLYRYAEGLSRPDWSEIEQGDRTPIASATAES</sequence>
<dbReference type="AlphaFoldDB" id="A0A5C9A9V5"/>
<keyword evidence="3" id="KW-1003">Cell membrane</keyword>
<proteinExistence type="predicted"/>
<protein>
    <submittedName>
        <fullName evidence="9">MFS transporter</fullName>
    </submittedName>
</protein>
<evidence type="ECO:0000256" key="5">
    <source>
        <dbReference type="ARBA" id="ARBA00022989"/>
    </source>
</evidence>
<dbReference type="Pfam" id="PF07690">
    <property type="entry name" value="MFS_1"/>
    <property type="match status" value="1"/>
</dbReference>
<dbReference type="GO" id="GO:0005886">
    <property type="term" value="C:plasma membrane"/>
    <property type="evidence" value="ECO:0007669"/>
    <property type="project" value="UniProtKB-SubCell"/>
</dbReference>
<dbReference type="Gene3D" id="1.20.1250.20">
    <property type="entry name" value="MFS general substrate transporter like domains"/>
    <property type="match status" value="1"/>
</dbReference>
<feature type="transmembrane region" description="Helical" evidence="7">
    <location>
        <begin position="312"/>
        <end position="335"/>
    </location>
</feature>
<evidence type="ECO:0000256" key="6">
    <source>
        <dbReference type="ARBA" id="ARBA00023136"/>
    </source>
</evidence>
<evidence type="ECO:0000313" key="9">
    <source>
        <dbReference type="EMBL" id="TXS96061.1"/>
    </source>
</evidence>
<dbReference type="EMBL" id="VRZA01000001">
    <property type="protein sequence ID" value="TXS96061.1"/>
    <property type="molecule type" value="Genomic_DNA"/>
</dbReference>
<dbReference type="InterPro" id="IPR020846">
    <property type="entry name" value="MFS_dom"/>
</dbReference>
<organism evidence="9 10">
    <name type="scientific">Parahaliea maris</name>
    <dbReference type="NCBI Taxonomy" id="2716870"/>
    <lineage>
        <taxon>Bacteria</taxon>
        <taxon>Pseudomonadati</taxon>
        <taxon>Pseudomonadota</taxon>
        <taxon>Gammaproteobacteria</taxon>
        <taxon>Cellvibrionales</taxon>
        <taxon>Halieaceae</taxon>
        <taxon>Parahaliea</taxon>
    </lineage>
</organism>
<dbReference type="InterPro" id="IPR050171">
    <property type="entry name" value="MFS_Transporters"/>
</dbReference>
<keyword evidence="5 7" id="KW-1133">Transmembrane helix</keyword>
<dbReference type="PANTHER" id="PTHR23517">
    <property type="entry name" value="RESISTANCE PROTEIN MDTM, PUTATIVE-RELATED-RELATED"/>
    <property type="match status" value="1"/>
</dbReference>